<keyword evidence="2" id="KW-0560">Oxidoreductase</keyword>
<dbReference type="Proteomes" id="UP000825051">
    <property type="component" value="Chromosome"/>
</dbReference>
<dbReference type="PANTHER" id="PTHR42760">
    <property type="entry name" value="SHORT-CHAIN DEHYDROGENASES/REDUCTASES FAMILY MEMBER"/>
    <property type="match status" value="1"/>
</dbReference>
<dbReference type="PRINTS" id="PR00080">
    <property type="entry name" value="SDRFAMILY"/>
</dbReference>
<keyword evidence="4" id="KW-1185">Reference proteome</keyword>
<dbReference type="PANTHER" id="PTHR42760:SF133">
    <property type="entry name" value="3-OXOACYL-[ACYL-CARRIER-PROTEIN] REDUCTASE"/>
    <property type="match status" value="1"/>
</dbReference>
<dbReference type="Gene3D" id="3.40.50.720">
    <property type="entry name" value="NAD(P)-binding Rossmann-like Domain"/>
    <property type="match status" value="1"/>
</dbReference>
<gene>
    <name evidence="3" type="ORF">K0B96_07580</name>
</gene>
<dbReference type="InterPro" id="IPR002347">
    <property type="entry name" value="SDR_fam"/>
</dbReference>
<accession>A0A8F9TYQ8</accession>
<dbReference type="InterPro" id="IPR036291">
    <property type="entry name" value="NAD(P)-bd_dom_sf"/>
</dbReference>
<dbReference type="GO" id="GO:0016616">
    <property type="term" value="F:oxidoreductase activity, acting on the CH-OH group of donors, NAD or NADP as acceptor"/>
    <property type="evidence" value="ECO:0007669"/>
    <property type="project" value="TreeGrafter"/>
</dbReference>
<evidence type="ECO:0000313" key="3">
    <source>
        <dbReference type="EMBL" id="QYM80457.1"/>
    </source>
</evidence>
<protein>
    <submittedName>
        <fullName evidence="3">SDR family oxidoreductase</fullName>
    </submittedName>
</protein>
<dbReference type="KEGG" id="ole:K0B96_07580"/>
<dbReference type="RefSeq" id="WP_220165673.1">
    <property type="nucleotide sequence ID" value="NZ_CP080507.1"/>
</dbReference>
<dbReference type="PRINTS" id="PR00081">
    <property type="entry name" value="GDHRDH"/>
</dbReference>
<dbReference type="EMBL" id="CP080507">
    <property type="protein sequence ID" value="QYM80457.1"/>
    <property type="molecule type" value="Genomic_DNA"/>
</dbReference>
<sequence length="253" mass="26477">MSLSTALVTGASRGIGRAIAQHLATRGVTVALHYATNRIAAEALRDSLPGSGHLVLQADLSRDHAPAELWHAAHAALGRVDLLINNAGVYTEHAVVDSSVSLAFWSEAWAQTLATNLVAPAHLMFHAARTWQECGSGGRIVNISSRGAFRGEPRAPAYGASKAGLNALGQSLAKALAPQHIYVFTVAPGWVETDMATEHLAGSAGRDLVRDIPLGRVATPEEIAQLTVWLGLDAPASLTGCIVDANGASYLRT</sequence>
<evidence type="ECO:0000256" key="2">
    <source>
        <dbReference type="ARBA" id="ARBA00023002"/>
    </source>
</evidence>
<dbReference type="CDD" id="cd05233">
    <property type="entry name" value="SDR_c"/>
    <property type="match status" value="1"/>
</dbReference>
<comment type="similarity">
    <text evidence="1">Belongs to the short-chain dehydrogenases/reductases (SDR) family.</text>
</comment>
<proteinExistence type="inferred from homology"/>
<dbReference type="Pfam" id="PF13561">
    <property type="entry name" value="adh_short_C2"/>
    <property type="match status" value="1"/>
</dbReference>
<dbReference type="GO" id="GO:0006633">
    <property type="term" value="P:fatty acid biosynthetic process"/>
    <property type="evidence" value="ECO:0007669"/>
    <property type="project" value="TreeGrafter"/>
</dbReference>
<dbReference type="GO" id="GO:0048038">
    <property type="term" value="F:quinone binding"/>
    <property type="evidence" value="ECO:0007669"/>
    <property type="project" value="TreeGrafter"/>
</dbReference>
<evidence type="ECO:0000313" key="4">
    <source>
        <dbReference type="Proteomes" id="UP000825051"/>
    </source>
</evidence>
<evidence type="ECO:0000256" key="1">
    <source>
        <dbReference type="ARBA" id="ARBA00006484"/>
    </source>
</evidence>
<name>A0A8F9TYQ8_9BACT</name>
<dbReference type="InterPro" id="IPR020904">
    <property type="entry name" value="Sc_DH/Rdtase_CS"/>
</dbReference>
<dbReference type="AlphaFoldDB" id="A0A8F9TYQ8"/>
<dbReference type="SUPFAM" id="SSF51735">
    <property type="entry name" value="NAD(P)-binding Rossmann-fold domains"/>
    <property type="match status" value="1"/>
</dbReference>
<dbReference type="PROSITE" id="PS00061">
    <property type="entry name" value="ADH_SHORT"/>
    <property type="match status" value="1"/>
</dbReference>
<reference evidence="3" key="1">
    <citation type="submission" date="2021-08" db="EMBL/GenBank/DDBJ databases">
        <title>Genome of a novel bacterium of the phylum Verrucomicrobia, Oleiharenicola sp. KSB-15.</title>
        <authorList>
            <person name="Chung J.-H."/>
            <person name="Ahn J.-H."/>
            <person name="Yoon Y."/>
            <person name="Kim D.-Y."/>
            <person name="An S.-H."/>
            <person name="Park I."/>
            <person name="Yeon J."/>
        </authorList>
    </citation>
    <scope>NUCLEOTIDE SEQUENCE</scope>
    <source>
        <strain evidence="3">KSB-15</strain>
    </source>
</reference>
<organism evidence="3 4">
    <name type="scientific">Horticoccus luteus</name>
    <dbReference type="NCBI Taxonomy" id="2862869"/>
    <lineage>
        <taxon>Bacteria</taxon>
        <taxon>Pseudomonadati</taxon>
        <taxon>Verrucomicrobiota</taxon>
        <taxon>Opitutia</taxon>
        <taxon>Opitutales</taxon>
        <taxon>Opitutaceae</taxon>
        <taxon>Horticoccus</taxon>
    </lineage>
</organism>